<name>A0AAX6NUM6_HETGA</name>
<evidence type="ECO:0000256" key="2">
    <source>
        <dbReference type="ARBA" id="ARBA00022737"/>
    </source>
</evidence>
<organism evidence="5 6">
    <name type="scientific">Heterocephalus glaber</name>
    <name type="common">Naked mole rat</name>
    <dbReference type="NCBI Taxonomy" id="10181"/>
    <lineage>
        <taxon>Eukaryota</taxon>
        <taxon>Metazoa</taxon>
        <taxon>Chordata</taxon>
        <taxon>Craniata</taxon>
        <taxon>Vertebrata</taxon>
        <taxon>Euteleostomi</taxon>
        <taxon>Mammalia</taxon>
        <taxon>Eutheria</taxon>
        <taxon>Euarchontoglires</taxon>
        <taxon>Glires</taxon>
        <taxon>Rodentia</taxon>
        <taxon>Hystricomorpha</taxon>
        <taxon>Bathyergidae</taxon>
        <taxon>Heterocephalus</taxon>
    </lineage>
</organism>
<keyword evidence="5" id="KW-1185">Reference proteome</keyword>
<feature type="repeat" description="WD" evidence="3">
    <location>
        <begin position="403"/>
        <end position="441"/>
    </location>
</feature>
<evidence type="ECO:0000313" key="5">
    <source>
        <dbReference type="Proteomes" id="UP000694906"/>
    </source>
</evidence>
<dbReference type="CTD" id="26094"/>
<feature type="compositionally biased region" description="Basic and acidic residues" evidence="4">
    <location>
        <begin position="39"/>
        <end position="48"/>
    </location>
</feature>
<dbReference type="Gene3D" id="2.130.10.10">
    <property type="entry name" value="YVTN repeat-like/Quinoprotein amine dehydrogenase"/>
    <property type="match status" value="1"/>
</dbReference>
<dbReference type="InterPro" id="IPR052254">
    <property type="entry name" value="CUL4-DDB1_E3_ligase_receptor"/>
</dbReference>
<dbReference type="SMART" id="SM00320">
    <property type="entry name" value="WD40"/>
    <property type="match status" value="2"/>
</dbReference>
<accession>A0AAX6NUM6</accession>
<dbReference type="RefSeq" id="XP_004837314.1">
    <property type="nucleotide sequence ID" value="XM_004837257.3"/>
</dbReference>
<dbReference type="InterPro" id="IPR036322">
    <property type="entry name" value="WD40_repeat_dom_sf"/>
</dbReference>
<dbReference type="PANTHER" id="PTHR44472:SF1">
    <property type="entry name" value="DDB1 AND CUL4 ASSOCIATED FACTOR 4"/>
    <property type="match status" value="1"/>
</dbReference>
<proteinExistence type="predicted"/>
<protein>
    <submittedName>
        <fullName evidence="6">DDB1- and CUL4-associated factor 4 isoform X1</fullName>
    </submittedName>
</protein>
<feature type="compositionally biased region" description="Basic residues" evidence="4">
    <location>
        <begin position="1"/>
        <end position="17"/>
    </location>
</feature>
<gene>
    <name evidence="6" type="primary">Dcaf4</name>
</gene>
<evidence type="ECO:0000256" key="4">
    <source>
        <dbReference type="SAM" id="MobiDB-lite"/>
    </source>
</evidence>
<dbReference type="SUPFAM" id="SSF50978">
    <property type="entry name" value="WD40 repeat-like"/>
    <property type="match status" value="1"/>
</dbReference>
<evidence type="ECO:0000313" key="6">
    <source>
        <dbReference type="RefSeq" id="XP_004837314.1"/>
    </source>
</evidence>
<dbReference type="InterPro" id="IPR001680">
    <property type="entry name" value="WD40_rpt"/>
</dbReference>
<keyword evidence="1 3" id="KW-0853">WD repeat</keyword>
<dbReference type="PANTHER" id="PTHR44472">
    <property type="entry name" value="DDB1- AND CUL4-ASSOCIATED FACTOR 4-RELATED"/>
    <property type="match status" value="1"/>
</dbReference>
<evidence type="ECO:0000256" key="3">
    <source>
        <dbReference type="PROSITE-ProRule" id="PRU00221"/>
    </source>
</evidence>
<dbReference type="Proteomes" id="UP000694906">
    <property type="component" value="Unplaced"/>
</dbReference>
<keyword evidence="2" id="KW-0677">Repeat</keyword>
<dbReference type="AlphaFoldDB" id="A0AAX6NUM6"/>
<dbReference type="GO" id="GO:0080008">
    <property type="term" value="C:Cul4-RING E3 ubiquitin ligase complex"/>
    <property type="evidence" value="ECO:0007669"/>
    <property type="project" value="TreeGrafter"/>
</dbReference>
<dbReference type="GeneID" id="101717702"/>
<reference evidence="6" key="1">
    <citation type="submission" date="2025-08" db="UniProtKB">
        <authorList>
            <consortium name="RefSeq"/>
        </authorList>
    </citation>
    <scope>IDENTIFICATION</scope>
</reference>
<sequence>MNKSSRQSRRRYGRRSRQQNSWCRQRHSSERCMTGPRQRSQDSGHDNEESPSTSSNTNGDSSAPDLPGYYFDPEKNRYFRLLPGHNNCNPLTKESIQQKEMERKRLRLLEEEEKKKKKVARVGFNASSFLRKSQLGFLNVNSYCRLAHELRVSCMERKRVHIQRSNPSTLTSDQFSLILADTNSDRLFTVNNDTEGAKYGIISLSGLKTPALKVQMLENFYFTSRKLAVKPIVPSCCVVPHQVNSVCWASLNHLDSHVLLCLLGFAQTPGCATLIPASLFTSSHPERTLTWHMAEFTLQFLVECVDRRGMLCSFRIPGAWSCAWCLNIQANTCFSTGLSRRVLLTNVVTGHRQSYRTNSDVLAQQFAVMTPLLFNGCRSGEIFAIDLRSRSQGKSRKATRLFHDSAVTSLRILQEEQSVMASDMAGKIKLWDLRAMKCIRQYEGHVNEYACLPLHVHEEEGILVAVGQDCYTRIWSLQDAHLLRTIPSPYPASKANIPSVAFSSQLGGFQGTPGLLMAVKQDLYYFSYS</sequence>
<feature type="region of interest" description="Disordered" evidence="4">
    <location>
        <begin position="1"/>
        <end position="69"/>
    </location>
</feature>
<dbReference type="Pfam" id="PF23761">
    <property type="entry name" value="Beta-prop_DCAF4"/>
    <property type="match status" value="1"/>
</dbReference>
<evidence type="ECO:0000256" key="1">
    <source>
        <dbReference type="ARBA" id="ARBA00022574"/>
    </source>
</evidence>
<dbReference type="InterPro" id="IPR015943">
    <property type="entry name" value="WD40/YVTN_repeat-like_dom_sf"/>
</dbReference>
<dbReference type="PROSITE" id="PS50082">
    <property type="entry name" value="WD_REPEATS_2"/>
    <property type="match status" value="1"/>
</dbReference>